<dbReference type="AlphaFoldDB" id="A0A6P1DXZ9"/>
<keyword evidence="3" id="KW-1185">Reference proteome</keyword>
<comment type="caution">
    <text evidence="2">The sequence shown here is derived from an EMBL/GenBank/DDBJ whole genome shotgun (WGS) entry which is preliminary data.</text>
</comment>
<dbReference type="Proteomes" id="UP000471640">
    <property type="component" value="Unassembled WGS sequence"/>
</dbReference>
<reference evidence="3" key="1">
    <citation type="journal article" date="2020" name="Microbiol. Resour. Announc.">
        <title>Draft Genome Sequences of Thiorhodococcus mannitoliphagus and Thiorhodococcus minor, Purple Sulfur Photosynthetic Bacteria in the Gammaproteobacterial Family Chromatiaceae.</title>
        <authorList>
            <person name="Aviles F.A."/>
            <person name="Meyer T.E."/>
            <person name="Kyndt J.A."/>
        </authorList>
    </citation>
    <scope>NUCLEOTIDE SEQUENCE [LARGE SCALE GENOMIC DNA]</scope>
    <source>
        <strain evidence="3">DSM 18266</strain>
    </source>
</reference>
<protein>
    <submittedName>
        <fullName evidence="2">Uncharacterized protein</fullName>
    </submittedName>
</protein>
<feature type="chain" id="PRO_5026649615" evidence="1">
    <location>
        <begin position="26"/>
        <end position="185"/>
    </location>
</feature>
<name>A0A6P1DXZ9_9GAMM</name>
<proteinExistence type="predicted"/>
<feature type="signal peptide" evidence="1">
    <location>
        <begin position="1"/>
        <end position="25"/>
    </location>
</feature>
<organism evidence="2 3">
    <name type="scientific">Thiorhodococcus mannitoliphagus</name>
    <dbReference type="NCBI Taxonomy" id="329406"/>
    <lineage>
        <taxon>Bacteria</taxon>
        <taxon>Pseudomonadati</taxon>
        <taxon>Pseudomonadota</taxon>
        <taxon>Gammaproteobacteria</taxon>
        <taxon>Chromatiales</taxon>
        <taxon>Chromatiaceae</taxon>
        <taxon>Thiorhodococcus</taxon>
    </lineage>
</organism>
<evidence type="ECO:0000313" key="2">
    <source>
        <dbReference type="EMBL" id="NEX23078.1"/>
    </source>
</evidence>
<keyword evidence="1" id="KW-0732">Signal</keyword>
<evidence type="ECO:0000313" key="3">
    <source>
        <dbReference type="Proteomes" id="UP000471640"/>
    </source>
</evidence>
<accession>A0A6P1DXZ9</accession>
<dbReference type="EMBL" id="JAAIJR010000155">
    <property type="protein sequence ID" value="NEX23078.1"/>
    <property type="molecule type" value="Genomic_DNA"/>
</dbReference>
<sequence length="185" mass="19594">MAGRKSVFACVLVSSLAGVGGPSAAAEPPNPCELLTAKDAAVFFQATVADGALRSSLMDGGQSCRYHAQYSSELRALSLKVATTESIREAGIFDSAEDVMMRQQRARKASDDASKKYLALSGLGDEAFWQGDSLYIRKGDVLLVIDADPTLPGQFESSEAMQAAKTEKSLSLSQEVAKAVLSRLP</sequence>
<evidence type="ECO:0000256" key="1">
    <source>
        <dbReference type="SAM" id="SignalP"/>
    </source>
</evidence>
<gene>
    <name evidence="2" type="ORF">G3480_22730</name>
</gene>
<reference evidence="2 3" key="2">
    <citation type="submission" date="2020-02" db="EMBL/GenBank/DDBJ databases">
        <title>Genome sequences of Thiorhodococcus mannitoliphagus and Thiorhodococcus minor, purple sulfur photosynthetic bacteria in the gammaproteobacterial family, Chromatiaceae.</title>
        <authorList>
            <person name="Aviles F.A."/>
            <person name="Meyer T.E."/>
            <person name="Kyndt J.A."/>
        </authorList>
    </citation>
    <scope>NUCLEOTIDE SEQUENCE [LARGE SCALE GENOMIC DNA]</scope>
    <source>
        <strain evidence="2 3">DSM 18266</strain>
    </source>
</reference>